<comment type="similarity">
    <text evidence="1">Belongs to the NRAP family.</text>
</comment>
<evidence type="ECO:0000256" key="1">
    <source>
        <dbReference type="RuleBase" id="RU364032"/>
    </source>
</evidence>
<comment type="subcellular location">
    <subcellularLocation>
        <location evidence="1">Nucleus</location>
        <location evidence="1">Nucleolus</location>
    </subcellularLocation>
</comment>
<feature type="non-terminal residue" evidence="4">
    <location>
        <position position="550"/>
    </location>
</feature>
<dbReference type="InterPro" id="IPR035370">
    <property type="entry name" value="Nrap_D5"/>
</dbReference>
<keyword evidence="1" id="KW-0694">RNA-binding</keyword>
<dbReference type="EMBL" id="JADAQX010000116">
    <property type="protein sequence ID" value="KAF8821870.1"/>
    <property type="molecule type" value="Genomic_DNA"/>
</dbReference>
<evidence type="ECO:0000259" key="3">
    <source>
        <dbReference type="Pfam" id="PF17406"/>
    </source>
</evidence>
<gene>
    <name evidence="4" type="ORF">IE077_001446</name>
</gene>
<dbReference type="PANTHER" id="PTHR17972:SF0">
    <property type="entry name" value="NUCLEOLAR PROTEIN 6"/>
    <property type="match status" value="1"/>
</dbReference>
<sequence>MATHTKLLPFNAPPFSWTATSGLPPMDAFSVSVGVHPSHPLKIYSQIFGSVPSLSTQIMEFVLQRHMKGCHLHTVDRPIFSKAILPGLSISLQMKASYNLYMQSTPLGAILSPTTEQKKIIQAFDELKSLLCSLSGLPLAVKSVKAGESSLSYLGVFYHSEAHLQAGKAFPSIYKVVLEFENSNSWPSDKEAIKHLKTAFLLNMRTELSANFGMDSFISEDYLDIPFPVCIFRVSIFHPREFLHNHPTEAFSMNSSVRPSVENLSFLQRLWWRPAVALHLQTVALAFSAFIGAVRLTKLWFSKQMLPECDDLVEHVMAYLFLHPSPFSSPTSPHVAFVRFLWLLTTFKWRDTPLFLELDRNQPFTEEQRKIIRDVFERSHMNKNIQGDLPRFWIATSMDPRALFISLPSSTMCGRILALARTHLKLVKEIFLAPHCQMRDWYKLFTPDLQSFDLLIRLKTPHTDKNSELAHSLSLIVENGRRLAIPSLSNTLSALQFCFNSYITQLKQHIGNVSVVCYDSLVQPMPLLVGVKFIPSCFLFTALSPTAETP</sequence>
<feature type="domain" description="Nrap protein" evidence="2">
    <location>
        <begin position="114"/>
        <end position="242"/>
    </location>
</feature>
<feature type="domain" description="Nrap protein" evidence="3">
    <location>
        <begin position="287"/>
        <end position="446"/>
    </location>
</feature>
<evidence type="ECO:0000313" key="5">
    <source>
        <dbReference type="Proteomes" id="UP000823046"/>
    </source>
</evidence>
<comment type="caution">
    <text evidence="4">The sequence shown here is derived from an EMBL/GenBank/DDBJ whole genome shotgun (WGS) entry which is preliminary data.</text>
</comment>
<name>A0ABQ7JD01_9APIC</name>
<evidence type="ECO:0000313" key="4">
    <source>
        <dbReference type="EMBL" id="KAF8821870.1"/>
    </source>
</evidence>
<protein>
    <recommendedName>
        <fullName evidence="6">U3 small nucleolar RNA-associated protein 22</fullName>
    </recommendedName>
</protein>
<keyword evidence="5" id="KW-1185">Reference proteome</keyword>
<dbReference type="PANTHER" id="PTHR17972">
    <property type="entry name" value="NUCLEOLAR RNA-ASSOCIATED PROTEIN"/>
    <property type="match status" value="1"/>
</dbReference>
<dbReference type="Pfam" id="PF17405">
    <property type="entry name" value="Nrap_D4"/>
    <property type="match status" value="1"/>
</dbReference>
<evidence type="ECO:0000259" key="2">
    <source>
        <dbReference type="Pfam" id="PF17405"/>
    </source>
</evidence>
<dbReference type="Pfam" id="PF17406">
    <property type="entry name" value="Nrap_D5"/>
    <property type="match status" value="1"/>
</dbReference>
<evidence type="ECO:0008006" key="6">
    <source>
        <dbReference type="Google" id="ProtNLM"/>
    </source>
</evidence>
<dbReference type="InterPro" id="IPR005554">
    <property type="entry name" value="NOL6/Upt22"/>
</dbReference>
<dbReference type="Proteomes" id="UP000823046">
    <property type="component" value="Unassembled WGS sequence"/>
</dbReference>
<accession>A0ABQ7JD01</accession>
<keyword evidence="1" id="KW-0539">Nucleus</keyword>
<organism evidence="4 5">
    <name type="scientific">Cardiosporidium cionae</name>
    <dbReference type="NCBI Taxonomy" id="476202"/>
    <lineage>
        <taxon>Eukaryota</taxon>
        <taxon>Sar</taxon>
        <taxon>Alveolata</taxon>
        <taxon>Apicomplexa</taxon>
        <taxon>Aconoidasida</taxon>
        <taxon>Nephromycida</taxon>
        <taxon>Cardiosporidium</taxon>
    </lineage>
</organism>
<reference evidence="4 5" key="1">
    <citation type="journal article" date="2020" name="bioRxiv">
        <title>Metabolic contributions of an alphaproteobacterial endosymbiont in the apicomplexan Cardiosporidium cionae.</title>
        <authorList>
            <person name="Hunter E.S."/>
            <person name="Paight C.J."/>
            <person name="Lane C.E."/>
        </authorList>
    </citation>
    <scope>NUCLEOTIDE SEQUENCE [LARGE SCALE GENOMIC DNA]</scope>
    <source>
        <strain evidence="4">ESH_2018</strain>
    </source>
</reference>
<proteinExistence type="inferred from homology"/>
<dbReference type="InterPro" id="IPR035369">
    <property type="entry name" value="Nrap_D4"/>
</dbReference>